<dbReference type="EMBL" id="SUMF01000013">
    <property type="protein sequence ID" value="TJZ72965.1"/>
    <property type="molecule type" value="Genomic_DNA"/>
</dbReference>
<dbReference type="PANTHER" id="PTHR46663">
    <property type="entry name" value="DIGUANYLATE CYCLASE DGCT-RELATED"/>
    <property type="match status" value="1"/>
</dbReference>
<dbReference type="GO" id="GO:0016020">
    <property type="term" value="C:membrane"/>
    <property type="evidence" value="ECO:0007669"/>
    <property type="project" value="UniProtKB-SubCell"/>
</dbReference>
<dbReference type="Pfam" id="PF03924">
    <property type="entry name" value="CHASE"/>
    <property type="match status" value="1"/>
</dbReference>
<dbReference type="NCBIfam" id="TIGR00254">
    <property type="entry name" value="GGDEF"/>
    <property type="match status" value="1"/>
</dbReference>
<evidence type="ECO:0000256" key="6">
    <source>
        <dbReference type="SAM" id="Phobius"/>
    </source>
</evidence>
<feature type="region of interest" description="Disordered" evidence="5">
    <location>
        <begin position="479"/>
        <end position="499"/>
    </location>
</feature>
<dbReference type="PROSITE" id="PS50887">
    <property type="entry name" value="GGDEF"/>
    <property type="match status" value="1"/>
</dbReference>
<keyword evidence="2 6" id="KW-0812">Transmembrane</keyword>
<evidence type="ECO:0000256" key="1">
    <source>
        <dbReference type="ARBA" id="ARBA00004370"/>
    </source>
</evidence>
<dbReference type="InterPro" id="IPR000160">
    <property type="entry name" value="GGDEF_dom"/>
</dbReference>
<dbReference type="SMART" id="SM00267">
    <property type="entry name" value="GGDEF"/>
    <property type="match status" value="1"/>
</dbReference>
<dbReference type="InterPro" id="IPR042240">
    <property type="entry name" value="CHASE_sf"/>
</dbReference>
<gene>
    <name evidence="8" type="ORF">FAZ21_12155</name>
</gene>
<dbReference type="InterPro" id="IPR043128">
    <property type="entry name" value="Rev_trsase/Diguanyl_cyclase"/>
</dbReference>
<dbReference type="PANTHER" id="PTHR46663:SF2">
    <property type="entry name" value="GGDEF DOMAIN-CONTAINING PROTEIN"/>
    <property type="match status" value="1"/>
</dbReference>
<evidence type="ECO:0000313" key="8">
    <source>
        <dbReference type="EMBL" id="TJZ72965.1"/>
    </source>
</evidence>
<sequence length="499" mass="55343">MGVLRHKSIYLGVFLAWLALTLAVLAVYAGMALSQARQDHQRLHQQFQDRLGYQFAGIETALEAFAAFQSVPRNHTFVVDRSYARQLLVRYPYVAGLQLIRRVPAADAKRFTDAMRGLGETDFRLHTLDPDRQPLPRKANYYPVVFSEPANPATHGLDVAEVVGTMPRESQQVIVTRPFRLPGGELAYMMVRPASFAMTPEETRRVAPLTYVGVLVKTAPLVPGLSAFPAGLTVSVRRADQTDTELVHSASAAASALETRWFPRLALISRVPSSSQPYVLETRWQLGWSTLDRNVLTMLAGVLGLLLLALLGIVRLARLRHFARIREAAKLAHMAAHDALTGLSNRRTLDVALDRSVAQNTPCSLVFLDLDRFKPINDNHGHDAGDHVLKMVAERLSLCVRANDTLARWGGDEFALLLPGDMNAARERELLRRLTQALMEPIRWGEQSFSIGASLGVAHYPQDGTTVKQVLQAADQRMYRHKEARRSNPLAPPPPLAGT</sequence>
<dbReference type="InterPro" id="IPR006189">
    <property type="entry name" value="CHASE_dom"/>
</dbReference>
<dbReference type="FunFam" id="3.30.70.270:FF:000001">
    <property type="entry name" value="Diguanylate cyclase domain protein"/>
    <property type="match status" value="1"/>
</dbReference>
<evidence type="ECO:0000256" key="2">
    <source>
        <dbReference type="ARBA" id="ARBA00022692"/>
    </source>
</evidence>
<evidence type="ECO:0000259" key="7">
    <source>
        <dbReference type="PROSITE" id="PS50887"/>
    </source>
</evidence>
<dbReference type="InterPro" id="IPR029787">
    <property type="entry name" value="Nucleotide_cyclase"/>
</dbReference>
<comment type="subcellular location">
    <subcellularLocation>
        <location evidence="1">Membrane</location>
    </subcellularLocation>
</comment>
<feature type="domain" description="GGDEF" evidence="7">
    <location>
        <begin position="361"/>
        <end position="494"/>
    </location>
</feature>
<dbReference type="Gene3D" id="3.30.450.350">
    <property type="entry name" value="CHASE domain"/>
    <property type="match status" value="1"/>
</dbReference>
<proteinExistence type="predicted"/>
<keyword evidence="9" id="KW-1185">Reference proteome</keyword>
<dbReference type="Proteomes" id="UP000310016">
    <property type="component" value="Unassembled WGS sequence"/>
</dbReference>
<dbReference type="RefSeq" id="WP_136773710.1">
    <property type="nucleotide sequence ID" value="NZ_CP156074.1"/>
</dbReference>
<dbReference type="OrthoDB" id="9812260at2"/>
<name>A0A4U0PWQ0_9NEIS</name>
<evidence type="ECO:0000256" key="4">
    <source>
        <dbReference type="ARBA" id="ARBA00023136"/>
    </source>
</evidence>
<dbReference type="SMART" id="SM01079">
    <property type="entry name" value="CHASE"/>
    <property type="match status" value="1"/>
</dbReference>
<dbReference type="Gene3D" id="3.30.70.270">
    <property type="match status" value="1"/>
</dbReference>
<feature type="transmembrane region" description="Helical" evidence="6">
    <location>
        <begin position="295"/>
        <end position="317"/>
    </location>
</feature>
<evidence type="ECO:0000313" key="9">
    <source>
        <dbReference type="Proteomes" id="UP000310016"/>
    </source>
</evidence>
<accession>A0A4U0PWQ0</accession>
<dbReference type="AlphaFoldDB" id="A0A4U0PWQ0"/>
<dbReference type="Pfam" id="PF00990">
    <property type="entry name" value="GGDEF"/>
    <property type="match status" value="1"/>
</dbReference>
<comment type="caution">
    <text evidence="8">The sequence shown here is derived from an EMBL/GenBank/DDBJ whole genome shotgun (WGS) entry which is preliminary data.</text>
</comment>
<protein>
    <submittedName>
        <fullName evidence="8">Diguanylate cyclase</fullName>
    </submittedName>
</protein>
<dbReference type="GO" id="GO:0003824">
    <property type="term" value="F:catalytic activity"/>
    <property type="evidence" value="ECO:0007669"/>
    <property type="project" value="UniProtKB-ARBA"/>
</dbReference>
<dbReference type="InterPro" id="IPR052163">
    <property type="entry name" value="DGC-Regulatory_Protein"/>
</dbReference>
<feature type="compositionally biased region" description="Pro residues" evidence="5">
    <location>
        <begin position="490"/>
        <end position="499"/>
    </location>
</feature>
<evidence type="ECO:0000256" key="3">
    <source>
        <dbReference type="ARBA" id="ARBA00022989"/>
    </source>
</evidence>
<keyword evidence="4 6" id="KW-0472">Membrane</keyword>
<evidence type="ECO:0000256" key="5">
    <source>
        <dbReference type="SAM" id="MobiDB-lite"/>
    </source>
</evidence>
<organism evidence="8 9">
    <name type="scientific">Chitiniphilus eburneus</name>
    <dbReference type="NCBI Taxonomy" id="2571148"/>
    <lineage>
        <taxon>Bacteria</taxon>
        <taxon>Pseudomonadati</taxon>
        <taxon>Pseudomonadota</taxon>
        <taxon>Betaproteobacteria</taxon>
        <taxon>Neisseriales</taxon>
        <taxon>Chitinibacteraceae</taxon>
        <taxon>Chitiniphilus</taxon>
    </lineage>
</organism>
<keyword evidence="3 6" id="KW-1133">Transmembrane helix</keyword>
<dbReference type="CDD" id="cd01949">
    <property type="entry name" value="GGDEF"/>
    <property type="match status" value="1"/>
</dbReference>
<dbReference type="GO" id="GO:0007165">
    <property type="term" value="P:signal transduction"/>
    <property type="evidence" value="ECO:0007669"/>
    <property type="project" value="UniProtKB-ARBA"/>
</dbReference>
<dbReference type="SUPFAM" id="SSF55073">
    <property type="entry name" value="Nucleotide cyclase"/>
    <property type="match status" value="1"/>
</dbReference>
<reference evidence="8 9" key="1">
    <citation type="submission" date="2019-04" db="EMBL/GenBank/DDBJ databases">
        <title>Chitiniphilus eburnea sp. nov., a novel chitinolytic bacterium isolated from aquaculture sludge.</title>
        <authorList>
            <person name="Sheng M."/>
        </authorList>
    </citation>
    <scope>NUCLEOTIDE SEQUENCE [LARGE SCALE GENOMIC DNA]</scope>
    <source>
        <strain evidence="8 9">HX-2-15</strain>
    </source>
</reference>